<dbReference type="PANTHER" id="PTHR11575:SF24">
    <property type="entry name" value="5'-NUCLEOTIDASE"/>
    <property type="match status" value="1"/>
</dbReference>
<dbReference type="Pfam" id="PF01476">
    <property type="entry name" value="LysM"/>
    <property type="match status" value="1"/>
</dbReference>
<keyword evidence="2" id="KW-0378">Hydrolase</keyword>
<dbReference type="SMART" id="SM00257">
    <property type="entry name" value="LysM"/>
    <property type="match status" value="1"/>
</dbReference>
<evidence type="ECO:0000313" key="4">
    <source>
        <dbReference type="EMBL" id="MBF4695701.1"/>
    </source>
</evidence>
<evidence type="ECO:0000256" key="1">
    <source>
        <dbReference type="ARBA" id="ARBA00022729"/>
    </source>
</evidence>
<dbReference type="Gene3D" id="3.10.350.10">
    <property type="entry name" value="LysM domain"/>
    <property type="match status" value="1"/>
</dbReference>
<dbReference type="PANTHER" id="PTHR11575">
    <property type="entry name" value="5'-NUCLEOTIDASE-RELATED"/>
    <property type="match status" value="1"/>
</dbReference>
<protein>
    <submittedName>
        <fullName evidence="4">5'-nucleotidase C-terminal domain-containing protein</fullName>
    </submittedName>
</protein>
<gene>
    <name evidence="4" type="ORF">ISU02_21610</name>
</gene>
<reference evidence="4 5" key="1">
    <citation type="submission" date="2020-11" db="EMBL/GenBank/DDBJ databases">
        <title>Fusibacter basophilias sp. nov.</title>
        <authorList>
            <person name="Qiu D."/>
        </authorList>
    </citation>
    <scope>NUCLEOTIDE SEQUENCE [LARGE SCALE GENOMIC DNA]</scope>
    <source>
        <strain evidence="4 5">Q10-2</strain>
    </source>
</reference>
<evidence type="ECO:0000259" key="3">
    <source>
        <dbReference type="PROSITE" id="PS51782"/>
    </source>
</evidence>
<comment type="caution">
    <text evidence="4">The sequence shown here is derived from an EMBL/GenBank/DDBJ whole genome shotgun (WGS) entry which is preliminary data.</text>
</comment>
<accession>A0ABS0A0D8</accession>
<dbReference type="InterPro" id="IPR006179">
    <property type="entry name" value="5_nucleotidase/apyrase"/>
</dbReference>
<dbReference type="RefSeq" id="WP_194703940.1">
    <property type="nucleotide sequence ID" value="NZ_JADKNH010000019.1"/>
</dbReference>
<proteinExistence type="inferred from homology"/>
<evidence type="ECO:0000313" key="5">
    <source>
        <dbReference type="Proteomes" id="UP000614200"/>
    </source>
</evidence>
<feature type="signal peptide" evidence="2">
    <location>
        <begin position="1"/>
        <end position="28"/>
    </location>
</feature>
<dbReference type="InterPro" id="IPR018392">
    <property type="entry name" value="LysM"/>
</dbReference>
<dbReference type="PROSITE" id="PS51782">
    <property type="entry name" value="LYSM"/>
    <property type="match status" value="1"/>
</dbReference>
<dbReference type="SUPFAM" id="SSF55816">
    <property type="entry name" value="5'-nucleotidase (syn. UDP-sugar hydrolase), C-terminal domain"/>
    <property type="match status" value="1"/>
</dbReference>
<dbReference type="InterPro" id="IPR004843">
    <property type="entry name" value="Calcineurin-like_PHP"/>
</dbReference>
<dbReference type="InterPro" id="IPR036907">
    <property type="entry name" value="5'-Nucleotdase_C_sf"/>
</dbReference>
<dbReference type="SUPFAM" id="SSF54106">
    <property type="entry name" value="LysM domain"/>
    <property type="match status" value="1"/>
</dbReference>
<name>A0ABS0A0D8_9FIRM</name>
<comment type="similarity">
    <text evidence="2">Belongs to the 5'-nucleotidase family.</text>
</comment>
<dbReference type="InterPro" id="IPR008334">
    <property type="entry name" value="5'-Nucleotdase_C"/>
</dbReference>
<keyword evidence="2" id="KW-0547">Nucleotide-binding</keyword>
<keyword evidence="1 2" id="KW-0732">Signal</keyword>
<keyword evidence="5" id="KW-1185">Reference proteome</keyword>
<dbReference type="Gene3D" id="3.60.21.10">
    <property type="match status" value="1"/>
</dbReference>
<dbReference type="CDD" id="cd00845">
    <property type="entry name" value="MPP_UshA_N_like"/>
    <property type="match status" value="1"/>
</dbReference>
<feature type="domain" description="LysM" evidence="3">
    <location>
        <begin position="518"/>
        <end position="562"/>
    </location>
</feature>
<dbReference type="EMBL" id="JADKNH010000019">
    <property type="protein sequence ID" value="MBF4695701.1"/>
    <property type="molecule type" value="Genomic_DNA"/>
</dbReference>
<feature type="chain" id="PRO_5044964587" evidence="2">
    <location>
        <begin position="29"/>
        <end position="565"/>
    </location>
</feature>
<dbReference type="SUPFAM" id="SSF56300">
    <property type="entry name" value="Metallo-dependent phosphatases"/>
    <property type="match status" value="1"/>
</dbReference>
<dbReference type="Pfam" id="PF02872">
    <property type="entry name" value="5_nucleotid_C"/>
    <property type="match status" value="1"/>
</dbReference>
<dbReference type="PRINTS" id="PR01607">
    <property type="entry name" value="APYRASEFAMLY"/>
</dbReference>
<dbReference type="InterPro" id="IPR029052">
    <property type="entry name" value="Metallo-depent_PP-like"/>
</dbReference>
<dbReference type="InterPro" id="IPR036779">
    <property type="entry name" value="LysM_dom_sf"/>
</dbReference>
<dbReference type="Gene3D" id="3.90.780.10">
    <property type="entry name" value="5'-Nucleotidase, C-terminal domain"/>
    <property type="match status" value="1"/>
</dbReference>
<dbReference type="CDD" id="cd00118">
    <property type="entry name" value="LysM"/>
    <property type="match status" value="1"/>
</dbReference>
<dbReference type="Pfam" id="PF00149">
    <property type="entry name" value="Metallophos"/>
    <property type="match status" value="1"/>
</dbReference>
<sequence>MFNGKKVLVMMMTLILVMSTILPAMSFAEETVTIDVYSFNDFHGALIESGKNVGMAKLVGAVNALRATNPNTIVVSAGDNYQGSAMSNLSYGEPVSEMFKLLDVTVSAVGNHEFDWGTDKFSKWSEDGNLTFLASNIYDKTTGEPVTWAKPYVIKEQAGKKIAFIGLTTEETAYKTKAENVETLEFKDPAEAAKIWVDYLMAGKDAAGKPDAIIALTHIPASQNGYGADPAEPVTGDEVAAITAVEGIDGVVSAHNHATVAGYSNGVPVVEAYYSGRALGHLSLNFTGSTLVVTPSVDNLYKRSEEITADSAALAAFEKWNTDLAPTLNAVLGKADGTFTHDRYEGASTTVLGRWVCETMAKAAGTQIAIQNGGGLRRDIPAGDITYGILYEVMPFDNTLVTLKLSGADLLKNIEHGIANTEIGNASFSGLQVDYDSSLEAGSRVLALRLADGTPVAMDQYYTVVINDFMYPKGDNFDFKGAIDVKDTFIPIRDVLVNEIKASGTIKALPADYAKQYGTYKVQAGDVLWKIAKKLGTTYQNLGQVNGLKNVNLIYEGQILRVPQN</sequence>
<organism evidence="4 5">
    <name type="scientific">Fusibacter ferrireducens</name>
    <dbReference type="NCBI Taxonomy" id="2785058"/>
    <lineage>
        <taxon>Bacteria</taxon>
        <taxon>Bacillati</taxon>
        <taxon>Bacillota</taxon>
        <taxon>Clostridia</taxon>
        <taxon>Eubacteriales</taxon>
        <taxon>Eubacteriales Family XII. Incertae Sedis</taxon>
        <taxon>Fusibacter</taxon>
    </lineage>
</organism>
<evidence type="ECO:0000256" key="2">
    <source>
        <dbReference type="RuleBase" id="RU362119"/>
    </source>
</evidence>
<dbReference type="Proteomes" id="UP000614200">
    <property type="component" value="Unassembled WGS sequence"/>
</dbReference>